<keyword evidence="4" id="KW-1185">Reference proteome</keyword>
<feature type="domain" description="Histidine kinase/HSP90-like ATPase" evidence="2">
    <location>
        <begin position="10"/>
        <end position="125"/>
    </location>
</feature>
<dbReference type="Gene3D" id="3.30.565.10">
    <property type="entry name" value="Histidine kinase-like ATPase, C-terminal domain"/>
    <property type="match status" value="1"/>
</dbReference>
<dbReference type="EMBL" id="FOUY01000007">
    <property type="protein sequence ID" value="SFN04989.1"/>
    <property type="molecule type" value="Genomic_DNA"/>
</dbReference>
<dbReference type="PANTHER" id="PTHR35526:SF3">
    <property type="entry name" value="ANTI-SIGMA-F FACTOR RSBW"/>
    <property type="match status" value="1"/>
</dbReference>
<dbReference type="CDD" id="cd16936">
    <property type="entry name" value="HATPase_RsbW-like"/>
    <property type="match status" value="1"/>
</dbReference>
<proteinExistence type="predicted"/>
<protein>
    <submittedName>
        <fullName evidence="3">Histidine kinase-like ATPase domain-containing protein</fullName>
    </submittedName>
</protein>
<evidence type="ECO:0000259" key="2">
    <source>
        <dbReference type="Pfam" id="PF13581"/>
    </source>
</evidence>
<dbReference type="Pfam" id="PF13581">
    <property type="entry name" value="HATPase_c_2"/>
    <property type="match status" value="1"/>
</dbReference>
<evidence type="ECO:0000256" key="1">
    <source>
        <dbReference type="ARBA" id="ARBA00022527"/>
    </source>
</evidence>
<organism evidence="3 4">
    <name type="scientific">Pseudonocardia ammonioxydans</name>
    <dbReference type="NCBI Taxonomy" id="260086"/>
    <lineage>
        <taxon>Bacteria</taxon>
        <taxon>Bacillati</taxon>
        <taxon>Actinomycetota</taxon>
        <taxon>Actinomycetes</taxon>
        <taxon>Pseudonocardiales</taxon>
        <taxon>Pseudonocardiaceae</taxon>
        <taxon>Pseudonocardia</taxon>
    </lineage>
</organism>
<evidence type="ECO:0000313" key="3">
    <source>
        <dbReference type="EMBL" id="SFN04989.1"/>
    </source>
</evidence>
<dbReference type="OrthoDB" id="5182724at2"/>
<dbReference type="InterPro" id="IPR050267">
    <property type="entry name" value="Anti-sigma-factor_SerPK"/>
</dbReference>
<dbReference type="SUPFAM" id="SSF55874">
    <property type="entry name" value="ATPase domain of HSP90 chaperone/DNA topoisomerase II/histidine kinase"/>
    <property type="match status" value="1"/>
</dbReference>
<keyword evidence="3" id="KW-0808">Transferase</keyword>
<name>A0A1I4VVF0_PSUAM</name>
<dbReference type="InterPro" id="IPR036890">
    <property type="entry name" value="HATPase_C_sf"/>
</dbReference>
<dbReference type="RefSeq" id="WP_093340184.1">
    <property type="nucleotide sequence ID" value="NZ_FOUY01000007.1"/>
</dbReference>
<evidence type="ECO:0000313" key="4">
    <source>
        <dbReference type="Proteomes" id="UP000199614"/>
    </source>
</evidence>
<dbReference type="STRING" id="260086.SAMN05216207_10079"/>
<reference evidence="3 4" key="1">
    <citation type="submission" date="2016-10" db="EMBL/GenBank/DDBJ databases">
        <authorList>
            <person name="de Groot N.N."/>
        </authorList>
    </citation>
    <scope>NUCLEOTIDE SEQUENCE [LARGE SCALE GENOMIC DNA]</scope>
    <source>
        <strain evidence="3 4">CGMCC 4.1877</strain>
    </source>
</reference>
<dbReference type="GO" id="GO:0004674">
    <property type="term" value="F:protein serine/threonine kinase activity"/>
    <property type="evidence" value="ECO:0007669"/>
    <property type="project" value="UniProtKB-KW"/>
</dbReference>
<keyword evidence="1" id="KW-0723">Serine/threonine-protein kinase</keyword>
<sequence length="142" mass="14941">MSPILHVELAAQPDAAVRSRRVTGRWLTSLCGGEQPCATAQDLVLAVNEAVSNSAEHAYDGDPSGVVVLHGTAEGSSVRLQVSDHGRWRDPPADPGFRGRGLNMIEAMTEEARVDHGPDGTTVSFCGTLGRCPGACTGSRQF</sequence>
<keyword evidence="3" id="KW-0418">Kinase</keyword>
<dbReference type="PANTHER" id="PTHR35526">
    <property type="entry name" value="ANTI-SIGMA-F FACTOR RSBW-RELATED"/>
    <property type="match status" value="1"/>
</dbReference>
<gene>
    <name evidence="3" type="ORF">SAMN05216207_10079</name>
</gene>
<dbReference type="Proteomes" id="UP000199614">
    <property type="component" value="Unassembled WGS sequence"/>
</dbReference>
<accession>A0A1I4VVF0</accession>
<dbReference type="AlphaFoldDB" id="A0A1I4VVF0"/>
<dbReference type="InterPro" id="IPR003594">
    <property type="entry name" value="HATPase_dom"/>
</dbReference>